<evidence type="ECO:0000313" key="2">
    <source>
        <dbReference type="Proteomes" id="UP001209318"/>
    </source>
</evidence>
<reference evidence="1" key="1">
    <citation type="submission" date="2022-10" db="EMBL/GenBank/DDBJ databases">
        <title>Description of Fervidibacillus gen. nov. in the family Fervidibacillaceae fam. nov. with two species, Fervidibacillus albus sp. nov., and Fervidibacillus halotolerans sp. nov., isolated from tidal flat sediments.</title>
        <authorList>
            <person name="Kwon K.K."/>
            <person name="Yang S.-H."/>
        </authorList>
    </citation>
    <scope>NUCLEOTIDE SEQUENCE</scope>
    <source>
        <strain evidence="1">JCM 19140</strain>
    </source>
</reference>
<sequence length="128" mass="15214">MRLITNITVKQILTENSKEELSNSFTKRKLQLQKEMDQLRFEVKRLEKTKKYQITHLQQYFEKELDDRAEKIKLLDFQLEQLELLPIGAELKEREVQGMIDVKVGDNWNELMLGKTIVVKDGIIEDIH</sequence>
<dbReference type="Proteomes" id="UP001209318">
    <property type="component" value="Unassembled WGS sequence"/>
</dbReference>
<proteinExistence type="predicted"/>
<evidence type="ECO:0000313" key="1">
    <source>
        <dbReference type="EMBL" id="MCU9612127.1"/>
    </source>
</evidence>
<dbReference type="AlphaFoldDB" id="A0AAE3IPM9"/>
<keyword evidence="2" id="KW-1185">Reference proteome</keyword>
<organism evidence="1 2">
    <name type="scientific">Perspicuibacillus lycopersici</name>
    <dbReference type="NCBI Taxonomy" id="1325689"/>
    <lineage>
        <taxon>Bacteria</taxon>
        <taxon>Bacillati</taxon>
        <taxon>Bacillota</taxon>
        <taxon>Bacilli</taxon>
        <taxon>Bacillales</taxon>
        <taxon>Bacillaceae</taxon>
        <taxon>Perspicuibacillus</taxon>
    </lineage>
</organism>
<dbReference type="InterPro" id="IPR021297">
    <property type="entry name" value="YlqD"/>
</dbReference>
<gene>
    <name evidence="1" type="ORF">OEV98_00960</name>
</gene>
<protein>
    <submittedName>
        <fullName evidence="1">YlqD family protein</fullName>
    </submittedName>
</protein>
<dbReference type="EMBL" id="JAOUSF010000001">
    <property type="protein sequence ID" value="MCU9612127.1"/>
    <property type="molecule type" value="Genomic_DNA"/>
</dbReference>
<dbReference type="RefSeq" id="WP_263071260.1">
    <property type="nucleotide sequence ID" value="NZ_JAOUSF010000001.1"/>
</dbReference>
<dbReference type="Gene3D" id="6.10.140.1110">
    <property type="match status" value="1"/>
</dbReference>
<dbReference type="Pfam" id="PF11068">
    <property type="entry name" value="YlqD"/>
    <property type="match status" value="1"/>
</dbReference>
<comment type="caution">
    <text evidence="1">The sequence shown here is derived from an EMBL/GenBank/DDBJ whole genome shotgun (WGS) entry which is preliminary data.</text>
</comment>
<name>A0AAE3IPM9_9BACI</name>
<accession>A0AAE3IPM9</accession>